<dbReference type="Pfam" id="PF14759">
    <property type="entry name" value="Reductase_C"/>
    <property type="match status" value="1"/>
</dbReference>
<dbReference type="Proteomes" id="UP001527099">
    <property type="component" value="Unassembled WGS sequence"/>
</dbReference>
<dbReference type="PRINTS" id="PR00411">
    <property type="entry name" value="PNDRDTASEI"/>
</dbReference>
<dbReference type="InterPro" id="IPR023753">
    <property type="entry name" value="FAD/NAD-binding_dom"/>
</dbReference>
<dbReference type="InterPro" id="IPR016156">
    <property type="entry name" value="FAD/NAD-linked_Rdtase_dimer_sf"/>
</dbReference>
<evidence type="ECO:0000256" key="3">
    <source>
        <dbReference type="ARBA" id="ARBA00022827"/>
    </source>
</evidence>
<gene>
    <name evidence="7" type="ORF">M5X19_27505</name>
</gene>
<dbReference type="RefSeq" id="WP_268617663.1">
    <property type="nucleotide sequence ID" value="NZ_JAMDMX010000106.1"/>
</dbReference>
<protein>
    <submittedName>
        <fullName evidence="7">FAD-dependent oxidoreductase</fullName>
    </submittedName>
</protein>
<dbReference type="Pfam" id="PF07992">
    <property type="entry name" value="Pyr_redox_2"/>
    <property type="match status" value="1"/>
</dbReference>
<evidence type="ECO:0000259" key="5">
    <source>
        <dbReference type="Pfam" id="PF07992"/>
    </source>
</evidence>
<dbReference type="EMBL" id="JAMDMX010000106">
    <property type="protein sequence ID" value="MCY9696622.1"/>
    <property type="molecule type" value="Genomic_DNA"/>
</dbReference>
<dbReference type="PANTHER" id="PTHR43557:SF2">
    <property type="entry name" value="RIESKE DOMAIN-CONTAINING PROTEIN-RELATED"/>
    <property type="match status" value="1"/>
</dbReference>
<dbReference type="Gene3D" id="3.50.50.60">
    <property type="entry name" value="FAD/NAD(P)-binding domain"/>
    <property type="match status" value="2"/>
</dbReference>
<evidence type="ECO:0000313" key="8">
    <source>
        <dbReference type="Proteomes" id="UP001527099"/>
    </source>
</evidence>
<feature type="domain" description="FAD/NAD(P)-binding" evidence="5">
    <location>
        <begin position="6"/>
        <end position="303"/>
    </location>
</feature>
<accession>A0ABT4GK89</accession>
<dbReference type="SUPFAM" id="SSF51905">
    <property type="entry name" value="FAD/NAD(P)-binding domain"/>
    <property type="match status" value="1"/>
</dbReference>
<organism evidence="7 8">
    <name type="scientific">Paenibacillus alginolyticus</name>
    <dbReference type="NCBI Taxonomy" id="59839"/>
    <lineage>
        <taxon>Bacteria</taxon>
        <taxon>Bacillati</taxon>
        <taxon>Bacillota</taxon>
        <taxon>Bacilli</taxon>
        <taxon>Bacillales</taxon>
        <taxon>Paenibacillaceae</taxon>
        <taxon>Paenibacillus</taxon>
    </lineage>
</organism>
<evidence type="ECO:0000256" key="4">
    <source>
        <dbReference type="ARBA" id="ARBA00023002"/>
    </source>
</evidence>
<dbReference type="InterPro" id="IPR050446">
    <property type="entry name" value="FAD-oxidoreductase/Apoptosis"/>
</dbReference>
<keyword evidence="2" id="KW-0285">Flavoprotein</keyword>
<dbReference type="InterPro" id="IPR036188">
    <property type="entry name" value="FAD/NAD-bd_sf"/>
</dbReference>
<dbReference type="PRINTS" id="PR00368">
    <property type="entry name" value="FADPNR"/>
</dbReference>
<evidence type="ECO:0000256" key="2">
    <source>
        <dbReference type="ARBA" id="ARBA00022630"/>
    </source>
</evidence>
<feature type="domain" description="Reductase C-terminal" evidence="6">
    <location>
        <begin position="322"/>
        <end position="410"/>
    </location>
</feature>
<dbReference type="PANTHER" id="PTHR43557">
    <property type="entry name" value="APOPTOSIS-INDUCING FACTOR 1"/>
    <property type="match status" value="1"/>
</dbReference>
<evidence type="ECO:0000259" key="6">
    <source>
        <dbReference type="Pfam" id="PF14759"/>
    </source>
</evidence>
<name>A0ABT4GK89_9BACL</name>
<evidence type="ECO:0000313" key="7">
    <source>
        <dbReference type="EMBL" id="MCY9696622.1"/>
    </source>
</evidence>
<keyword evidence="8" id="KW-1185">Reference proteome</keyword>
<keyword evidence="4" id="KW-0560">Oxidoreductase</keyword>
<comment type="caution">
    <text evidence="7">The sequence shown here is derived from an EMBL/GenBank/DDBJ whole genome shotgun (WGS) entry which is preliminary data.</text>
</comment>
<keyword evidence="3" id="KW-0274">FAD</keyword>
<proteinExistence type="predicted"/>
<sequence>MTEFGMVIVGAGEAGARAAIELRTQGWTGTITLIGEEKWKPYERPPLSKSLLVDEDNPTPVFILDNEKLVQHDIRFLSDSTVIGIDRISRTVELADGLMIRYDRLLLATGARPRRFSLEGSDTSSVLYLRTFSDALTLRERLSPGKHVAVIGGGFIGLEAAASAVQRGCSVTLVELGPRILMRGVPKEIADIVEARHRAAGVEFKFGVTIERIDSNNDRTDIVLADGTIISCDACLIGIGAMPETTLAAKCGLEIENGICVDAMLGTSDPDIFAAGDCCSFPHPFYAGERIRLEAWRNAQDQGSLAARNMLGAEEAYTIVPWFWSDQYELTLQVTGLPNHSDRIISRNIGEVGKLFFHIASDGRLVAASGVGPVASIARDIRLAEMLIHQQARPDALALANPDVKLKTLLQG</sequence>
<comment type="cofactor">
    <cofactor evidence="1">
        <name>FAD</name>
        <dbReference type="ChEBI" id="CHEBI:57692"/>
    </cofactor>
</comment>
<reference evidence="7 8" key="1">
    <citation type="submission" date="2022-05" db="EMBL/GenBank/DDBJ databases">
        <title>Genome Sequencing of Bee-Associated Microbes.</title>
        <authorList>
            <person name="Dunlap C."/>
        </authorList>
    </citation>
    <scope>NUCLEOTIDE SEQUENCE [LARGE SCALE GENOMIC DNA]</scope>
    <source>
        <strain evidence="7 8">NRRL B-14421</strain>
    </source>
</reference>
<dbReference type="Gene3D" id="3.30.390.30">
    <property type="match status" value="1"/>
</dbReference>
<dbReference type="InterPro" id="IPR028202">
    <property type="entry name" value="Reductase_C"/>
</dbReference>
<dbReference type="SUPFAM" id="SSF55424">
    <property type="entry name" value="FAD/NAD-linked reductases, dimerisation (C-terminal) domain"/>
    <property type="match status" value="1"/>
</dbReference>
<evidence type="ECO:0000256" key="1">
    <source>
        <dbReference type="ARBA" id="ARBA00001974"/>
    </source>
</evidence>